<name>A0A2J6PU62_9HELO</name>
<evidence type="ECO:0008006" key="3">
    <source>
        <dbReference type="Google" id="ProtNLM"/>
    </source>
</evidence>
<dbReference type="Proteomes" id="UP000235672">
    <property type="component" value="Unassembled WGS sequence"/>
</dbReference>
<reference evidence="1 2" key="1">
    <citation type="submission" date="2016-05" db="EMBL/GenBank/DDBJ databases">
        <title>A degradative enzymes factory behind the ericoid mycorrhizal symbiosis.</title>
        <authorList>
            <consortium name="DOE Joint Genome Institute"/>
            <person name="Martino E."/>
            <person name="Morin E."/>
            <person name="Grelet G."/>
            <person name="Kuo A."/>
            <person name="Kohler A."/>
            <person name="Daghino S."/>
            <person name="Barry K."/>
            <person name="Choi C."/>
            <person name="Cichocki N."/>
            <person name="Clum A."/>
            <person name="Copeland A."/>
            <person name="Hainaut M."/>
            <person name="Haridas S."/>
            <person name="Labutti K."/>
            <person name="Lindquist E."/>
            <person name="Lipzen A."/>
            <person name="Khouja H.-R."/>
            <person name="Murat C."/>
            <person name="Ohm R."/>
            <person name="Olson A."/>
            <person name="Spatafora J."/>
            <person name="Veneault-Fourrey C."/>
            <person name="Henrissat B."/>
            <person name="Grigoriev I."/>
            <person name="Martin F."/>
            <person name="Perotto S."/>
        </authorList>
    </citation>
    <scope>NUCLEOTIDE SEQUENCE [LARGE SCALE GENOMIC DNA]</scope>
    <source>
        <strain evidence="1 2">UAMH 7357</strain>
    </source>
</reference>
<dbReference type="AlphaFoldDB" id="A0A2J6PU62"/>
<proteinExistence type="predicted"/>
<dbReference type="EMBL" id="KZ613499">
    <property type="protein sequence ID" value="PMD17567.1"/>
    <property type="molecule type" value="Genomic_DNA"/>
</dbReference>
<dbReference type="InterPro" id="IPR022025">
    <property type="entry name" value="Amidoligase_2"/>
</dbReference>
<dbReference type="Pfam" id="PF12224">
    <property type="entry name" value="Amidoligase_2"/>
    <property type="match status" value="1"/>
</dbReference>
<gene>
    <name evidence="1" type="ORF">NA56DRAFT_631767</name>
</gene>
<organism evidence="1 2">
    <name type="scientific">Hyaloscypha hepaticicola</name>
    <dbReference type="NCBI Taxonomy" id="2082293"/>
    <lineage>
        <taxon>Eukaryota</taxon>
        <taxon>Fungi</taxon>
        <taxon>Dikarya</taxon>
        <taxon>Ascomycota</taxon>
        <taxon>Pezizomycotina</taxon>
        <taxon>Leotiomycetes</taxon>
        <taxon>Helotiales</taxon>
        <taxon>Hyaloscyphaceae</taxon>
        <taxon>Hyaloscypha</taxon>
    </lineage>
</organism>
<protein>
    <recommendedName>
        <fullName evidence="3">Amidoligase enzyme</fullName>
    </recommendedName>
</protein>
<keyword evidence="2" id="KW-1185">Reference proteome</keyword>
<dbReference type="PANTHER" id="PTHR36847">
    <property type="entry name" value="AMIDOLIGASE ENZYME"/>
    <property type="match status" value="1"/>
</dbReference>
<dbReference type="OrthoDB" id="412402at2759"/>
<evidence type="ECO:0000313" key="1">
    <source>
        <dbReference type="EMBL" id="PMD17567.1"/>
    </source>
</evidence>
<accession>A0A2J6PU62</accession>
<evidence type="ECO:0000313" key="2">
    <source>
        <dbReference type="Proteomes" id="UP000235672"/>
    </source>
</evidence>
<sequence length="370" mass="42709">MEDPKAPLIPLEPSTEPKPELTFGIEIEFVVATAPVNEIDPQKAHRRRKDRADSAKRHMVKTLTRAGFRAIADPDMKKEPEGMPLNRWIVTEDPTIEPPPQDFGMFKYTFVPVEVQSPPYLMSEGSLREVQRCCHLITQTYRTCSPESSGLHVHVGNRTQGFPLQTVQNLMAILFAFEPALEMLYPEHRRNNPWCLPLRRKSVLGQLIEHSKIELRDSIDVIYKTTSINQLIKLLGVCDDSGWKMTINLQHLKESETDEDGYVFVRKDEVKRTIEFRQHEGTLDPEAVHHYVKACVNFVEFAQEVSTPKLREWLRRTIDINVEEFPAVALLHAMKMPHSALYYERKIAEREDTLKWDQVILDSHGDDMGM</sequence>
<dbReference type="PANTHER" id="PTHR36847:SF1">
    <property type="entry name" value="AMIDOLIGASE ENZYME"/>
    <property type="match status" value="1"/>
</dbReference>